<accession>A0A840Q5F2</accession>
<keyword evidence="3" id="KW-1185">Reference proteome</keyword>
<evidence type="ECO:0000313" key="3">
    <source>
        <dbReference type="Proteomes" id="UP000584374"/>
    </source>
</evidence>
<comment type="caution">
    <text evidence="2">The sequence shown here is derived from an EMBL/GenBank/DDBJ whole genome shotgun (WGS) entry which is preliminary data.</text>
</comment>
<dbReference type="Proteomes" id="UP000584374">
    <property type="component" value="Unassembled WGS sequence"/>
</dbReference>
<feature type="compositionally biased region" description="Low complexity" evidence="1">
    <location>
        <begin position="89"/>
        <end position="100"/>
    </location>
</feature>
<name>A0A840Q5F2_9PSEU</name>
<evidence type="ECO:0000256" key="1">
    <source>
        <dbReference type="SAM" id="MobiDB-lite"/>
    </source>
</evidence>
<evidence type="ECO:0000313" key="2">
    <source>
        <dbReference type="EMBL" id="MBB5153919.1"/>
    </source>
</evidence>
<proteinExistence type="predicted"/>
<dbReference type="EMBL" id="JACHIW010000001">
    <property type="protein sequence ID" value="MBB5153919.1"/>
    <property type="molecule type" value="Genomic_DNA"/>
</dbReference>
<organism evidence="2 3">
    <name type="scientific">Saccharopolyspora phatthalungensis</name>
    <dbReference type="NCBI Taxonomy" id="664693"/>
    <lineage>
        <taxon>Bacteria</taxon>
        <taxon>Bacillati</taxon>
        <taxon>Actinomycetota</taxon>
        <taxon>Actinomycetes</taxon>
        <taxon>Pseudonocardiales</taxon>
        <taxon>Pseudonocardiaceae</taxon>
        <taxon>Saccharopolyspora</taxon>
    </lineage>
</organism>
<feature type="compositionally biased region" description="Basic and acidic residues" evidence="1">
    <location>
        <begin position="76"/>
        <end position="88"/>
    </location>
</feature>
<reference evidence="2 3" key="1">
    <citation type="submission" date="2020-08" db="EMBL/GenBank/DDBJ databases">
        <title>Sequencing the genomes of 1000 actinobacteria strains.</title>
        <authorList>
            <person name="Klenk H.-P."/>
        </authorList>
    </citation>
    <scope>NUCLEOTIDE SEQUENCE [LARGE SCALE GENOMIC DNA]</scope>
    <source>
        <strain evidence="2 3">DSM 45584</strain>
    </source>
</reference>
<dbReference type="AlphaFoldDB" id="A0A840Q5F2"/>
<protein>
    <submittedName>
        <fullName evidence="2">Uncharacterized protein</fullName>
    </submittedName>
</protein>
<gene>
    <name evidence="2" type="ORF">BJ970_001453</name>
</gene>
<feature type="region of interest" description="Disordered" evidence="1">
    <location>
        <begin position="68"/>
        <end position="100"/>
    </location>
</feature>
<sequence length="100" mass="10503">MAIAVAPCGPSSWPWEKASRYYTLGQARNLVGIEMIDLDRGSGTAELSDELSRLLDRLGAVVIRPSAARHAAAPGADHRRAGLTERGGDAAPGAPGRPRD</sequence>